<gene>
    <name evidence="2" type="ORF">ACFSR9_02360</name>
</gene>
<dbReference type="Proteomes" id="UP001597475">
    <property type="component" value="Unassembled WGS sequence"/>
</dbReference>
<proteinExistence type="predicted"/>
<keyword evidence="3" id="KW-1185">Reference proteome</keyword>
<reference evidence="3" key="1">
    <citation type="journal article" date="2019" name="Int. J. Syst. Evol. Microbiol.">
        <title>The Global Catalogue of Microorganisms (GCM) 10K type strain sequencing project: providing services to taxonomists for standard genome sequencing and annotation.</title>
        <authorList>
            <consortium name="The Broad Institute Genomics Platform"/>
            <consortium name="The Broad Institute Genome Sequencing Center for Infectious Disease"/>
            <person name="Wu L."/>
            <person name="Ma J."/>
        </authorList>
    </citation>
    <scope>NUCLEOTIDE SEQUENCE [LARGE SCALE GENOMIC DNA]</scope>
    <source>
        <strain evidence="3">KCTC 33842</strain>
    </source>
</reference>
<dbReference type="EMBL" id="JBHUMK010000010">
    <property type="protein sequence ID" value="MFD2608284.1"/>
    <property type="molecule type" value="Genomic_DNA"/>
</dbReference>
<feature type="signal peptide" evidence="1">
    <location>
        <begin position="1"/>
        <end position="17"/>
    </location>
</feature>
<accession>A0ABW5P1K2</accession>
<evidence type="ECO:0008006" key="4">
    <source>
        <dbReference type="Google" id="ProtNLM"/>
    </source>
</evidence>
<organism evidence="2 3">
    <name type="scientific">Deinococcus taklimakanensis</name>
    <dbReference type="NCBI Taxonomy" id="536443"/>
    <lineage>
        <taxon>Bacteria</taxon>
        <taxon>Thermotogati</taxon>
        <taxon>Deinococcota</taxon>
        <taxon>Deinococci</taxon>
        <taxon>Deinococcales</taxon>
        <taxon>Deinococcaceae</taxon>
        <taxon>Deinococcus</taxon>
    </lineage>
</organism>
<comment type="caution">
    <text evidence="2">The sequence shown here is derived from an EMBL/GenBank/DDBJ whole genome shotgun (WGS) entry which is preliminary data.</text>
</comment>
<dbReference type="PIRSF" id="PIRSF014979">
    <property type="entry name" value="UCP014979"/>
    <property type="match status" value="1"/>
</dbReference>
<name>A0ABW5P1K2_9DEIO</name>
<evidence type="ECO:0000313" key="2">
    <source>
        <dbReference type="EMBL" id="MFD2608284.1"/>
    </source>
</evidence>
<keyword evidence="1" id="KW-0732">Signal</keyword>
<evidence type="ECO:0000256" key="1">
    <source>
        <dbReference type="SAM" id="SignalP"/>
    </source>
</evidence>
<sequence length="170" mass="18046">MKKSALILALAASFATAQTSTTGQTAATTQYLKLAASTEKVTTVTVNGKATEKLVDAAGTTLPGDTLQLTQQVRNISQVNVRSVTLNMPVPAAATFQSARCSAEGRTLFSVDGKTFGPAPLKKTVTVTENGKSVTRQVDVKPSEYRAVRWQLPDLAAGKTNTCFIRVQVR</sequence>
<protein>
    <recommendedName>
        <fullName evidence="4">DUF11 domain-containing protein</fullName>
    </recommendedName>
</protein>
<evidence type="ECO:0000313" key="3">
    <source>
        <dbReference type="Proteomes" id="UP001597475"/>
    </source>
</evidence>
<feature type="chain" id="PRO_5046440927" description="DUF11 domain-containing protein" evidence="1">
    <location>
        <begin position="18"/>
        <end position="170"/>
    </location>
</feature>
<dbReference type="InterPro" id="IPR014468">
    <property type="entry name" value="UCP014979"/>
</dbReference>
<dbReference type="RefSeq" id="WP_386842679.1">
    <property type="nucleotide sequence ID" value="NZ_JBHUMK010000010.1"/>
</dbReference>